<evidence type="ECO:0000256" key="1">
    <source>
        <dbReference type="SAM" id="Phobius"/>
    </source>
</evidence>
<keyword evidence="1" id="KW-0812">Transmembrane</keyword>
<dbReference type="GeneID" id="12449876"/>
<keyword evidence="1" id="KW-1133">Transmembrane helix</keyword>
<evidence type="ECO:0000313" key="3">
    <source>
        <dbReference type="Proteomes" id="UP000007391"/>
    </source>
</evidence>
<sequence length="238" mass="27267">MKKSLVAILLTIFFLNLAFYICTKSEDSPSAIPSTIQYNIYIFPNASSFNTGNYSAELSIFISLEKIGDNISITSLSFENETLKSYLCIDNDTIEDMIISPSIGHFYVPPYLLNQFSYERSSSYNGWKFNFIDEEPFYISNNEFVDGYRFLLNFGEGSKSIIYDKYTGILLSESFYVEEVNCNSYYFLVDIASFSNPSLINYTQISDENERIFQGISILIICLAGISLYKRKDIMFSV</sequence>
<dbReference type="InParanoid" id="I0A1C3"/>
<dbReference type="AlphaFoldDB" id="I0A1C3"/>
<proteinExistence type="predicted"/>
<keyword evidence="1" id="KW-0472">Membrane</keyword>
<reference evidence="3" key="1">
    <citation type="submission" date="2012-03" db="EMBL/GenBank/DDBJ databases">
        <title>Fervidicoccus fontis complete genome analysis confirms its distinct phylogenetic position and predicts its environmental function.</title>
        <authorList>
            <person name="Lebedinsky A.V."/>
            <person name="Mardanov A.V."/>
            <person name="Gumerov V.M."/>
            <person name="Beletsky A.V."/>
            <person name="Kublanov I.V."/>
            <person name="Perevalova A.A."/>
            <person name="Bonch-Osmolovskaya E.A."/>
            <person name="Ravin N.V."/>
            <person name="Skryabin K.G."/>
        </authorList>
    </citation>
    <scope>NUCLEOTIDE SEQUENCE [LARGE SCALE GENOMIC DNA]</scope>
    <source>
        <strain evidence="3">DSM 19380 / VKM B-2539 / Kam940</strain>
    </source>
</reference>
<evidence type="ECO:0000313" key="2">
    <source>
        <dbReference type="EMBL" id="AFH42780.1"/>
    </source>
</evidence>
<name>I0A1C3_FERFK</name>
<dbReference type="Proteomes" id="UP000007391">
    <property type="component" value="Chromosome"/>
</dbReference>
<organism evidence="2 3">
    <name type="scientific">Fervidicoccus fontis (strain DSM 19380 / JCM 18336 / VKM B-2539 / Kam940)</name>
    <dbReference type="NCBI Taxonomy" id="1163730"/>
    <lineage>
        <taxon>Archaea</taxon>
        <taxon>Thermoproteota</taxon>
        <taxon>Thermoprotei</taxon>
        <taxon>Fervidicoccales</taxon>
        <taxon>Fervidicoccaceae</taxon>
        <taxon>Fervidicoccus</taxon>
    </lineage>
</organism>
<dbReference type="RefSeq" id="WP_014557929.1">
    <property type="nucleotide sequence ID" value="NC_017461.1"/>
</dbReference>
<protein>
    <submittedName>
        <fullName evidence="2">Uncharacterized protein</fullName>
    </submittedName>
</protein>
<dbReference type="STRING" id="1163730.FFONT_0792"/>
<feature type="transmembrane region" description="Helical" evidence="1">
    <location>
        <begin position="212"/>
        <end position="229"/>
    </location>
</feature>
<dbReference type="HOGENOM" id="CLU_1163764_0_0_2"/>
<gene>
    <name evidence="2" type="ordered locus">FFONT_0792</name>
</gene>
<keyword evidence="3" id="KW-1185">Reference proteome</keyword>
<dbReference type="EMBL" id="CP003423">
    <property type="protein sequence ID" value="AFH42780.1"/>
    <property type="molecule type" value="Genomic_DNA"/>
</dbReference>
<accession>I0A1C3</accession>
<reference evidence="2 3" key="2">
    <citation type="journal article" date="2014" name="Extremophiles">
        <title>Analysis of the complete genome of Fervidococcus fontis confirms the distinct phylogenetic position of the order Fervidicoccales and suggests its environmental function.</title>
        <authorList>
            <person name="Lebedinsky A.V."/>
            <person name="Mardanov A.V."/>
            <person name="Kublanov I.V."/>
            <person name="Gumerov V.M."/>
            <person name="Beletsky A.V."/>
            <person name="Perevalova A.A."/>
            <person name="Bidzhieva S.Kh."/>
            <person name="Bonch-Osmolovskaya E.A."/>
            <person name="Skryabin K.G."/>
            <person name="Ravin N.V."/>
        </authorList>
    </citation>
    <scope>NUCLEOTIDE SEQUENCE [LARGE SCALE GENOMIC DNA]</scope>
    <source>
        <strain evidence="3">DSM 19380 / VKM B-2539 / Kam940</strain>
    </source>
</reference>
<dbReference type="KEGG" id="ffo:FFONT_0792"/>